<reference evidence="2" key="1">
    <citation type="journal article" date="2017" name="Genome Biol.">
        <title>Comparative genomics reveals high biological diversity and specific adaptations in the industrially and medically important fungal genus Aspergillus.</title>
        <authorList>
            <person name="de Vries R.P."/>
            <person name="Riley R."/>
            <person name="Wiebenga A."/>
            <person name="Aguilar-Osorio G."/>
            <person name="Amillis S."/>
            <person name="Uchima C.A."/>
            <person name="Anderluh G."/>
            <person name="Asadollahi M."/>
            <person name="Askin M."/>
            <person name="Barry K."/>
            <person name="Battaglia E."/>
            <person name="Bayram O."/>
            <person name="Benocci T."/>
            <person name="Braus-Stromeyer S.A."/>
            <person name="Caldana C."/>
            <person name="Canovas D."/>
            <person name="Cerqueira G.C."/>
            <person name="Chen F."/>
            <person name="Chen W."/>
            <person name="Choi C."/>
            <person name="Clum A."/>
            <person name="Dos Santos R.A."/>
            <person name="Damasio A.R."/>
            <person name="Diallinas G."/>
            <person name="Emri T."/>
            <person name="Fekete E."/>
            <person name="Flipphi M."/>
            <person name="Freyberg S."/>
            <person name="Gallo A."/>
            <person name="Gournas C."/>
            <person name="Habgood R."/>
            <person name="Hainaut M."/>
            <person name="Harispe M.L."/>
            <person name="Henrissat B."/>
            <person name="Hilden K.S."/>
            <person name="Hope R."/>
            <person name="Hossain A."/>
            <person name="Karabika E."/>
            <person name="Karaffa L."/>
            <person name="Karanyi Z."/>
            <person name="Krasevec N."/>
            <person name="Kuo A."/>
            <person name="Kusch H."/>
            <person name="LaButti K."/>
            <person name="Lagendijk E.L."/>
            <person name="Lapidus A."/>
            <person name="Levasseur A."/>
            <person name="Lindquist E."/>
            <person name="Lipzen A."/>
            <person name="Logrieco A.F."/>
            <person name="MacCabe A."/>
            <person name="Maekelae M.R."/>
            <person name="Malavazi I."/>
            <person name="Melin P."/>
            <person name="Meyer V."/>
            <person name="Mielnichuk N."/>
            <person name="Miskei M."/>
            <person name="Molnar A.P."/>
            <person name="Mule G."/>
            <person name="Ngan C.Y."/>
            <person name="Orejas M."/>
            <person name="Orosz E."/>
            <person name="Ouedraogo J.P."/>
            <person name="Overkamp K.M."/>
            <person name="Park H.-S."/>
            <person name="Perrone G."/>
            <person name="Piumi F."/>
            <person name="Punt P.J."/>
            <person name="Ram A.F."/>
            <person name="Ramon A."/>
            <person name="Rauscher S."/>
            <person name="Record E."/>
            <person name="Riano-Pachon D.M."/>
            <person name="Robert V."/>
            <person name="Roehrig J."/>
            <person name="Ruller R."/>
            <person name="Salamov A."/>
            <person name="Salih N.S."/>
            <person name="Samson R.A."/>
            <person name="Sandor E."/>
            <person name="Sanguinetti M."/>
            <person name="Schuetze T."/>
            <person name="Sepcic K."/>
            <person name="Shelest E."/>
            <person name="Sherlock G."/>
            <person name="Sophianopoulou V."/>
            <person name="Squina F.M."/>
            <person name="Sun H."/>
            <person name="Susca A."/>
            <person name="Todd R.B."/>
            <person name="Tsang A."/>
            <person name="Unkles S.E."/>
            <person name="van de Wiele N."/>
            <person name="van Rossen-Uffink D."/>
            <person name="Oliveira J.V."/>
            <person name="Vesth T.C."/>
            <person name="Visser J."/>
            <person name="Yu J.-H."/>
            <person name="Zhou M."/>
            <person name="Andersen M.R."/>
            <person name="Archer D.B."/>
            <person name="Baker S.E."/>
            <person name="Benoit I."/>
            <person name="Brakhage A.A."/>
            <person name="Braus G.H."/>
            <person name="Fischer R."/>
            <person name="Frisvad J.C."/>
            <person name="Goldman G.H."/>
            <person name="Houbraken J."/>
            <person name="Oakley B."/>
            <person name="Pocsi I."/>
            <person name="Scazzocchio C."/>
            <person name="Seiboth B."/>
            <person name="vanKuyk P.A."/>
            <person name="Wortman J."/>
            <person name="Dyer P.S."/>
            <person name="Grigoriev I.V."/>
        </authorList>
    </citation>
    <scope>NUCLEOTIDE SEQUENCE [LARGE SCALE GENOMIC DNA]</scope>
    <source>
        <strain evidence="2">CBS 516.65</strain>
    </source>
</reference>
<accession>A0A1L9VUY8</accession>
<dbReference type="OrthoDB" id="5426604at2759"/>
<sequence>MSGVAAVKTPSHDDIQVFFTTTKSSLGLDIRKTIHQGENFTKHFKPTDGEPTGNVLGTSDIAVSTYSGIQFVVGITGNSAAPGNAGGAGAPTTDNNIAILSPINQTIARVEDNNTRITSCSNGTKSSVFFLGNDPNNTTVGQLREYDFDTKKVDTIRRVGNIVKGSGLASYYTKDDRLVVYQDIEGALREYSSKITNNLVIDNTKNSGARTPLAVAYDSQFNKTYVYYSDKEGDVYFVVKDQGNWKQPSRLPNNLNIPDGHQITVARSDNLNHLFWVSARLRVEHWRHNADQASEGS</sequence>
<dbReference type="AlphaFoldDB" id="A0A1L9VUY8"/>
<organism evidence="1 2">
    <name type="scientific">Aspergillus glaucus CBS 516.65</name>
    <dbReference type="NCBI Taxonomy" id="1160497"/>
    <lineage>
        <taxon>Eukaryota</taxon>
        <taxon>Fungi</taxon>
        <taxon>Dikarya</taxon>
        <taxon>Ascomycota</taxon>
        <taxon>Pezizomycotina</taxon>
        <taxon>Eurotiomycetes</taxon>
        <taxon>Eurotiomycetidae</taxon>
        <taxon>Eurotiales</taxon>
        <taxon>Aspergillaceae</taxon>
        <taxon>Aspergillus</taxon>
        <taxon>Aspergillus subgen. Aspergillus</taxon>
    </lineage>
</organism>
<evidence type="ECO:0000313" key="1">
    <source>
        <dbReference type="EMBL" id="OJJ87732.1"/>
    </source>
</evidence>
<dbReference type="SUPFAM" id="SSF89372">
    <property type="entry name" value="Fucose-specific lectin"/>
    <property type="match status" value="1"/>
</dbReference>
<dbReference type="VEuPathDB" id="FungiDB:ASPGLDRAFT_987945"/>
<gene>
    <name evidence="1" type="ORF">ASPGLDRAFT_987945</name>
</gene>
<dbReference type="GeneID" id="34466891"/>
<name>A0A1L9VUY8_ASPGL</name>
<keyword evidence="2" id="KW-1185">Reference proteome</keyword>
<evidence type="ECO:0000313" key="2">
    <source>
        <dbReference type="Proteomes" id="UP000184300"/>
    </source>
</evidence>
<evidence type="ECO:0008006" key="3">
    <source>
        <dbReference type="Google" id="ProtNLM"/>
    </source>
</evidence>
<dbReference type="RefSeq" id="XP_022404415.1">
    <property type="nucleotide sequence ID" value="XM_022550631.1"/>
</dbReference>
<dbReference type="Gene3D" id="2.120.10.70">
    <property type="entry name" value="Fucose-specific lectin"/>
    <property type="match status" value="1"/>
</dbReference>
<dbReference type="Proteomes" id="UP000184300">
    <property type="component" value="Unassembled WGS sequence"/>
</dbReference>
<proteinExistence type="predicted"/>
<dbReference type="EMBL" id="KV878890">
    <property type="protein sequence ID" value="OJJ87732.1"/>
    <property type="molecule type" value="Genomic_DNA"/>
</dbReference>
<protein>
    <recommendedName>
        <fullName evidence="3">Fucose-specific lectin</fullName>
    </recommendedName>
</protein>